<reference evidence="1" key="1">
    <citation type="submission" date="2021-10" db="EMBL/GenBank/DDBJ databases">
        <title>Collection of gut derived symbiotic bacterial strains cultured from healthy donors.</title>
        <authorList>
            <person name="Lin H."/>
            <person name="Littmann E."/>
            <person name="Kohout C."/>
            <person name="Pamer E.G."/>
        </authorList>
    </citation>
    <scope>NUCLEOTIDE SEQUENCE</scope>
    <source>
        <strain evidence="1">DFI.2.94</strain>
    </source>
</reference>
<dbReference type="PANTHER" id="PTHR34825">
    <property type="entry name" value="CONSERVED PROTEIN, WITH A WEAK D-GALACTARATE DEHYDRATASE/ALTRONATE HYDROLASE DOMAIN"/>
    <property type="match status" value="1"/>
</dbReference>
<feature type="non-terminal residue" evidence="1">
    <location>
        <position position="1"/>
    </location>
</feature>
<name>A0AAP2QBL2_PARDI</name>
<evidence type="ECO:0000313" key="1">
    <source>
        <dbReference type="EMBL" id="MCB6520418.1"/>
    </source>
</evidence>
<sequence>PVKNDRLEMMLQALDENDIEAFEEILNEFVVNTLSYYDTNGRDPEKVYQAFLLGMLVSHGSYKVSSNRESGLGRYDILMCPVDVSRRGYIMELKRLRMSSTVETTLDTALQQIKDKRYAATLHAAGVRDILEMAITFDGKRVWVKTSE</sequence>
<dbReference type="RefSeq" id="WP_199705276.1">
    <property type="nucleotide sequence ID" value="NZ_JAJCIL010000058.1"/>
</dbReference>
<proteinExistence type="predicted"/>
<accession>A0AAP2QBL2</accession>
<dbReference type="Proteomes" id="UP001198806">
    <property type="component" value="Unassembled WGS sequence"/>
</dbReference>
<protein>
    <submittedName>
        <fullName evidence="1">PD-(D/E)XK nuclease domain-containing protein</fullName>
    </submittedName>
</protein>
<dbReference type="AlphaFoldDB" id="A0AAP2QBL2"/>
<dbReference type="InterPro" id="IPR012547">
    <property type="entry name" value="PDDEXK_9"/>
</dbReference>
<gene>
    <name evidence="1" type="ORF">LI194_21820</name>
</gene>
<organism evidence="1 2">
    <name type="scientific">Parabacteroides distasonis</name>
    <dbReference type="NCBI Taxonomy" id="823"/>
    <lineage>
        <taxon>Bacteria</taxon>
        <taxon>Pseudomonadati</taxon>
        <taxon>Bacteroidota</taxon>
        <taxon>Bacteroidia</taxon>
        <taxon>Bacteroidales</taxon>
        <taxon>Tannerellaceae</taxon>
        <taxon>Parabacteroides</taxon>
    </lineage>
</organism>
<dbReference type="PANTHER" id="PTHR34825:SF1">
    <property type="entry name" value="AAA-ATPASE-LIKE DOMAIN-CONTAINING PROTEIN"/>
    <property type="match status" value="1"/>
</dbReference>
<dbReference type="EMBL" id="JAJCNI010000081">
    <property type="protein sequence ID" value="MCB6520418.1"/>
    <property type="molecule type" value="Genomic_DNA"/>
</dbReference>
<comment type="caution">
    <text evidence="1">The sequence shown here is derived from an EMBL/GenBank/DDBJ whole genome shotgun (WGS) entry which is preliminary data.</text>
</comment>
<evidence type="ECO:0000313" key="2">
    <source>
        <dbReference type="Proteomes" id="UP001198806"/>
    </source>
</evidence>
<dbReference type="Pfam" id="PF08011">
    <property type="entry name" value="PDDEXK_9"/>
    <property type="match status" value="1"/>
</dbReference>